<dbReference type="InterPro" id="IPR036259">
    <property type="entry name" value="MFS_trans_sf"/>
</dbReference>
<evidence type="ECO:0000256" key="2">
    <source>
        <dbReference type="SAM" id="Phobius"/>
    </source>
</evidence>
<keyword evidence="2" id="KW-0812">Transmembrane</keyword>
<keyword evidence="2" id="KW-0472">Membrane</keyword>
<dbReference type="Gene3D" id="1.20.1250.20">
    <property type="entry name" value="MFS general substrate transporter like domains"/>
    <property type="match status" value="1"/>
</dbReference>
<feature type="region of interest" description="Disordered" evidence="1">
    <location>
        <begin position="117"/>
        <end position="145"/>
    </location>
</feature>
<evidence type="ECO:0000256" key="1">
    <source>
        <dbReference type="SAM" id="MobiDB-lite"/>
    </source>
</evidence>
<accession>A0A6L6WXV1</accession>
<dbReference type="SUPFAM" id="SSF103473">
    <property type="entry name" value="MFS general substrate transporter"/>
    <property type="match status" value="1"/>
</dbReference>
<comment type="caution">
    <text evidence="3">The sequence shown here is derived from an EMBL/GenBank/DDBJ whole genome shotgun (WGS) entry which is preliminary data.</text>
</comment>
<dbReference type="RefSeq" id="WP_157166189.1">
    <property type="nucleotide sequence ID" value="NZ_WPNZ01000008.1"/>
</dbReference>
<keyword evidence="4" id="KW-1185">Reference proteome</keyword>
<sequence>MRGPNAVCVAAYTLGALLELPTPALLLLGVLAGAGVPGIGPLARARVVRLARDRGADAGLVGTALSLESTTDELSFVLGPALVGLTALAGHPAYAFAVAVLLVAVCGTAFALHPTARTGRGAGPRHGAADTAGTPARRAPGCRARCTSSGPAWPSSVCCSAPAGPASPRSPRNGGRPARPVWWG</sequence>
<evidence type="ECO:0000313" key="3">
    <source>
        <dbReference type="EMBL" id="MVO86333.1"/>
    </source>
</evidence>
<dbReference type="AlphaFoldDB" id="A0A6L6WXV1"/>
<reference evidence="3 4" key="1">
    <citation type="submission" date="2019-11" db="EMBL/GenBank/DDBJ databases">
        <title>Streptomyces typhae sp. nov., a novel endophytic actinomycete isolated from the root of cattail pollen (Typha angustifolia L.).</title>
        <authorList>
            <person name="Peng C."/>
        </authorList>
    </citation>
    <scope>NUCLEOTIDE SEQUENCE [LARGE SCALE GENOMIC DNA]</scope>
    <source>
        <strain evidence="4">p1417</strain>
    </source>
</reference>
<dbReference type="PANTHER" id="PTHR23542:SF1">
    <property type="entry name" value="MAJOR FACILITATOR SUPERFAMILY (MFS) PROFILE DOMAIN-CONTAINING PROTEIN"/>
    <property type="match status" value="1"/>
</dbReference>
<evidence type="ECO:0000313" key="4">
    <source>
        <dbReference type="Proteomes" id="UP000483802"/>
    </source>
</evidence>
<dbReference type="Proteomes" id="UP000483802">
    <property type="component" value="Unassembled WGS sequence"/>
</dbReference>
<protein>
    <submittedName>
        <fullName evidence="3">Uncharacterized protein</fullName>
    </submittedName>
</protein>
<name>A0A6L6WXV1_9ACTN</name>
<keyword evidence="2" id="KW-1133">Transmembrane helix</keyword>
<feature type="compositionally biased region" description="Low complexity" evidence="1">
    <location>
        <begin position="161"/>
        <end position="172"/>
    </location>
</feature>
<organism evidence="3 4">
    <name type="scientific">Streptomyces typhae</name>
    <dbReference type="NCBI Taxonomy" id="2681492"/>
    <lineage>
        <taxon>Bacteria</taxon>
        <taxon>Bacillati</taxon>
        <taxon>Actinomycetota</taxon>
        <taxon>Actinomycetes</taxon>
        <taxon>Kitasatosporales</taxon>
        <taxon>Streptomycetaceae</taxon>
        <taxon>Streptomyces</taxon>
    </lineage>
</organism>
<feature type="compositionally biased region" description="Low complexity" evidence="1">
    <location>
        <begin position="132"/>
        <end position="145"/>
    </location>
</feature>
<dbReference type="EMBL" id="WPNZ01000008">
    <property type="protein sequence ID" value="MVO86333.1"/>
    <property type="molecule type" value="Genomic_DNA"/>
</dbReference>
<feature type="region of interest" description="Disordered" evidence="1">
    <location>
        <begin position="161"/>
        <end position="184"/>
    </location>
</feature>
<feature type="transmembrane region" description="Helical" evidence="2">
    <location>
        <begin position="93"/>
        <end position="112"/>
    </location>
</feature>
<proteinExistence type="predicted"/>
<dbReference type="PANTHER" id="PTHR23542">
    <property type="match status" value="1"/>
</dbReference>
<gene>
    <name evidence="3" type="ORF">GPA10_16585</name>
</gene>